<accession>A0A6P6LB08</accession>
<keyword evidence="3" id="KW-1185">Reference proteome</keyword>
<feature type="compositionally biased region" description="Low complexity" evidence="1">
    <location>
        <begin position="502"/>
        <end position="518"/>
    </location>
</feature>
<dbReference type="RefSeq" id="XP_026081818.1">
    <property type="nucleotide sequence ID" value="XM_026226033.1"/>
</dbReference>
<dbReference type="GO" id="GO:0030130">
    <property type="term" value="C:clathrin coat of trans-Golgi network vesicle"/>
    <property type="evidence" value="ECO:0007669"/>
    <property type="project" value="TreeGrafter"/>
</dbReference>
<reference evidence="4" key="1">
    <citation type="submission" date="2025-08" db="UniProtKB">
        <authorList>
            <consortium name="RefSeq"/>
        </authorList>
    </citation>
    <scope>IDENTIFICATION</scope>
    <source>
        <strain evidence="4">Wakin</strain>
        <tissue evidence="4">Muscle</tissue>
    </source>
</reference>
<dbReference type="AlphaFoldDB" id="A0A6P6LB08"/>
<dbReference type="InterPro" id="IPR059024">
    <property type="entry name" value="SYNRG_C"/>
</dbReference>
<dbReference type="InterPro" id="IPR039656">
    <property type="entry name" value="SYNRG"/>
</dbReference>
<dbReference type="CDD" id="cd00052">
    <property type="entry name" value="EH"/>
    <property type="match status" value="1"/>
</dbReference>
<evidence type="ECO:0000256" key="1">
    <source>
        <dbReference type="SAM" id="MobiDB-lite"/>
    </source>
</evidence>
<dbReference type="GeneID" id="113058270"/>
<dbReference type="PROSITE" id="PS50031">
    <property type="entry name" value="EH"/>
    <property type="match status" value="1"/>
</dbReference>
<feature type="region of interest" description="Disordered" evidence="1">
    <location>
        <begin position="337"/>
        <end position="413"/>
    </location>
</feature>
<name>A0A6P6LB08_CARAU</name>
<evidence type="ECO:0000259" key="2">
    <source>
        <dbReference type="PROSITE" id="PS50031"/>
    </source>
</evidence>
<feature type="region of interest" description="Disordered" evidence="1">
    <location>
        <begin position="867"/>
        <end position="905"/>
    </location>
</feature>
<feature type="region of interest" description="Disordered" evidence="1">
    <location>
        <begin position="470"/>
        <end position="522"/>
    </location>
</feature>
<feature type="compositionally biased region" description="Acidic residues" evidence="1">
    <location>
        <begin position="870"/>
        <end position="879"/>
    </location>
</feature>
<sequence length="1187" mass="127651">MALRPGSGGGGSFMYSVGGSIGPPQGMMPIQQQQGFPMVQVMQPNMQGMMGMNFGAQMPGAMPIQGGIAIGMQTPGMQFMGQPQFMGMRGPGPQFPADLQKQMAEEHQKRLEQQQRMLEEDRKRRQFEEQKQKLRLLSSVKPKTGEKSRDDALEAIRGNLDGFSRDAKMHPTPSSQSKKPGVGVYPQQDMQPMVPSWLYNDSLIPELFKKVLEFTMTPTGIDTAKLYPILISSGLPREALGQIWALANRTTPGKLTKEELYTVLALIGVAQSGLTVMSLEILSQLPSPPVPNLPAMTMAVPAVLPQHQQPIITQPPVSMAMPVAAPPVMGMTLNPPAQQPASFITNFPPVQATKTDDDDFQDFQEAPKAGAGGDSFTDFQGETGGGFPSMTSSSQSGVPAMLTPVSGSSSSSSSDKYAVFKQLSVEQPAEPTPPVSDSGDKYRVFRELEQPSDRKPVGEGFADFKSVSADDGFTDFKTADTVSPIDPPDQAKFQPTFPPPFSSSQSLSQSQPASLAQPRNSLNMADLDLFTTVAPPTPTSTPDSKLSLFPSAPPSLVLPSVVKPSSVRTDDFGDFALFGSSSSSEVAPTTSTVGAGTGTIVQDDFADFMVFGSSRDPRSETNSGDGGSEGQAETSRQQISTDKYDVFKRFSLEGGLAFDDNKESGGGSFSSLKSENDDFADFQSSKFCMALGASDKSLVDKVAAFKQAKEDSASVKSLDLPSIGGSSVGKEDSEDALSVQLDMKLSDMGGDLKHVMSDSSLDLPGLSSHQPPAAESDDLKFDPFGTSAVSSLGSYDWSDKEDLSAGQSKKLQGGLPSSAVVQKKETFFGSSESITHTTVAKVTTFPIEDGGSTTESRFETFADFGSIEQDGQDDDDDFGDFASTVSEKSDSPPGTTEAEGNQGELTDDFGAFQGDKPKFGKSDFLKASTQAKVKSSEEMIKNELATFDLSVLGSHKRSHSLGEKEIVRSISSPAPEQPFRDRSNTLNEKPALPIIRDKYKDLTGEVEESERYAYEWQRCLESALQVITTANNTLNGISSSTVCTEVIQSAQGMEYLLGVVEVYRVTKRVELGVKATAVCSEKLQELLKDISRVWNNLMGFMSLANLTPDESSLDYSSCILRHGIKNAKELACGVCLLNVDSRSKAFNSETDNFKLIYGGHQYHASCANFWINCVEPKPPGLILPDLL</sequence>
<evidence type="ECO:0000313" key="4">
    <source>
        <dbReference type="RefSeq" id="XP_026081818.1"/>
    </source>
</evidence>
<feature type="region of interest" description="Disordered" evidence="1">
    <location>
        <begin position="96"/>
        <end position="183"/>
    </location>
</feature>
<dbReference type="Gene3D" id="1.10.238.10">
    <property type="entry name" value="EF-hand"/>
    <property type="match status" value="1"/>
</dbReference>
<proteinExistence type="predicted"/>
<feature type="compositionally biased region" description="Basic and acidic residues" evidence="1">
    <location>
        <begin position="103"/>
        <end position="132"/>
    </location>
</feature>
<protein>
    <submittedName>
        <fullName evidence="4">Synergin gamma-like isoform X6</fullName>
    </submittedName>
</protein>
<gene>
    <name evidence="4" type="primary">LOC113058270</name>
</gene>
<evidence type="ECO:0000313" key="3">
    <source>
        <dbReference type="Proteomes" id="UP000515129"/>
    </source>
</evidence>
<organism evidence="3 4">
    <name type="scientific">Carassius auratus</name>
    <name type="common">Goldfish</name>
    <dbReference type="NCBI Taxonomy" id="7957"/>
    <lineage>
        <taxon>Eukaryota</taxon>
        <taxon>Metazoa</taxon>
        <taxon>Chordata</taxon>
        <taxon>Craniata</taxon>
        <taxon>Vertebrata</taxon>
        <taxon>Euteleostomi</taxon>
        <taxon>Actinopterygii</taxon>
        <taxon>Neopterygii</taxon>
        <taxon>Teleostei</taxon>
        <taxon>Ostariophysi</taxon>
        <taxon>Cypriniformes</taxon>
        <taxon>Cyprinidae</taxon>
        <taxon>Cyprininae</taxon>
        <taxon>Carassius</taxon>
    </lineage>
</organism>
<dbReference type="Pfam" id="PF25999">
    <property type="entry name" value="SYNRG_C"/>
    <property type="match status" value="1"/>
</dbReference>
<feature type="domain" description="EH" evidence="2">
    <location>
        <begin position="200"/>
        <end position="296"/>
    </location>
</feature>
<feature type="region of interest" description="Disordered" evidence="1">
    <location>
        <begin position="761"/>
        <end position="781"/>
    </location>
</feature>
<feature type="compositionally biased region" description="Basic and acidic residues" evidence="1">
    <location>
        <begin position="143"/>
        <end position="154"/>
    </location>
</feature>
<dbReference type="InterPro" id="IPR000261">
    <property type="entry name" value="EH_dom"/>
</dbReference>
<dbReference type="InterPro" id="IPR011992">
    <property type="entry name" value="EF-hand-dom_pair"/>
</dbReference>
<dbReference type="SUPFAM" id="SSF47473">
    <property type="entry name" value="EF-hand"/>
    <property type="match status" value="1"/>
</dbReference>
<dbReference type="Proteomes" id="UP000515129">
    <property type="component" value="Chromosome 40"/>
</dbReference>
<feature type="region of interest" description="Disordered" evidence="1">
    <location>
        <begin position="612"/>
        <end position="638"/>
    </location>
</feature>
<dbReference type="PANTHER" id="PTHR15463:SF2">
    <property type="entry name" value="SYNERGIN GAMMA"/>
    <property type="match status" value="1"/>
</dbReference>
<dbReference type="Pfam" id="PF12763">
    <property type="entry name" value="EH"/>
    <property type="match status" value="1"/>
</dbReference>
<dbReference type="PANTHER" id="PTHR15463">
    <property type="entry name" value="AP1 GAMMA SUBUNIT BINDING PROTEIN 1"/>
    <property type="match status" value="1"/>
</dbReference>